<evidence type="ECO:0000313" key="6">
    <source>
        <dbReference type="EMBL" id="MBM7658029.1"/>
    </source>
</evidence>
<dbReference type="Proteomes" id="UP000823201">
    <property type="component" value="Unassembled WGS sequence"/>
</dbReference>
<feature type="region of interest" description="Disordered" evidence="4">
    <location>
        <begin position="257"/>
        <end position="280"/>
    </location>
</feature>
<organism evidence="6 7">
    <name type="scientific">Sporolactobacillus spathodeae</name>
    <dbReference type="NCBI Taxonomy" id="1465502"/>
    <lineage>
        <taxon>Bacteria</taxon>
        <taxon>Bacillati</taxon>
        <taxon>Bacillota</taxon>
        <taxon>Bacilli</taxon>
        <taxon>Bacillales</taxon>
        <taxon>Sporolactobacillaceae</taxon>
        <taxon>Sporolactobacillus</taxon>
    </lineage>
</organism>
<keyword evidence="3" id="KW-0560">Oxidoreductase</keyword>
<evidence type="ECO:0000256" key="4">
    <source>
        <dbReference type="SAM" id="MobiDB-lite"/>
    </source>
</evidence>
<comment type="caution">
    <text evidence="6">The sequence shown here is derived from an EMBL/GenBank/DDBJ whole genome shotgun (WGS) entry which is preliminary data.</text>
</comment>
<dbReference type="PIRSF" id="PIRSF000097">
    <property type="entry name" value="AKR"/>
    <property type="match status" value="1"/>
</dbReference>
<gene>
    <name evidence="6" type="ORF">JOC27_001481</name>
</gene>
<evidence type="ECO:0000259" key="5">
    <source>
        <dbReference type="Pfam" id="PF00248"/>
    </source>
</evidence>
<accession>A0ABS2QA39</accession>
<dbReference type="InterPro" id="IPR018170">
    <property type="entry name" value="Aldo/ket_reductase_CS"/>
</dbReference>
<evidence type="ECO:0000313" key="7">
    <source>
        <dbReference type="Proteomes" id="UP000823201"/>
    </source>
</evidence>
<feature type="domain" description="NADP-dependent oxidoreductase" evidence="5">
    <location>
        <begin position="19"/>
        <end position="262"/>
    </location>
</feature>
<comment type="similarity">
    <text evidence="1">Belongs to the aldo/keto reductase family.</text>
</comment>
<name>A0ABS2QA39_9BACL</name>
<keyword evidence="7" id="KW-1185">Reference proteome</keyword>
<dbReference type="Pfam" id="PF00248">
    <property type="entry name" value="Aldo_ket_red"/>
    <property type="match status" value="1"/>
</dbReference>
<dbReference type="PROSITE" id="PS00063">
    <property type="entry name" value="ALDOKETO_REDUCTASE_3"/>
    <property type="match status" value="1"/>
</dbReference>
<protein>
    <submittedName>
        <fullName evidence="6">Diketogulonate reductase-like aldo/keto reductase</fullName>
    </submittedName>
</protein>
<dbReference type="SUPFAM" id="SSF51430">
    <property type="entry name" value="NAD(P)-linked oxidoreductase"/>
    <property type="match status" value="1"/>
</dbReference>
<dbReference type="InterPro" id="IPR020471">
    <property type="entry name" value="AKR"/>
</dbReference>
<dbReference type="PROSITE" id="PS00798">
    <property type="entry name" value="ALDOKETO_REDUCTASE_1"/>
    <property type="match status" value="1"/>
</dbReference>
<dbReference type="PRINTS" id="PR00069">
    <property type="entry name" value="ALDKETRDTASE"/>
</dbReference>
<dbReference type="InterPro" id="IPR036812">
    <property type="entry name" value="NAD(P)_OxRdtase_dom_sf"/>
</dbReference>
<dbReference type="EMBL" id="JAFBEV010000011">
    <property type="protein sequence ID" value="MBM7658029.1"/>
    <property type="molecule type" value="Genomic_DNA"/>
</dbReference>
<keyword evidence="2" id="KW-0521">NADP</keyword>
<proteinExistence type="inferred from homology"/>
<dbReference type="CDD" id="cd19132">
    <property type="entry name" value="AKR_AKR5D1_E1"/>
    <property type="match status" value="1"/>
</dbReference>
<evidence type="ECO:0000256" key="3">
    <source>
        <dbReference type="ARBA" id="ARBA00023002"/>
    </source>
</evidence>
<sequence>MVKAIPERTLNDGLTLPAIGFGTYLLNGASGINTIVSAIDNGYRLLDSAFNYENEGALGEAIRRSSVPREELRITSKLPGRHHQYDEALYTIQESLFRAGLDYYDLYLIHWPNPSKDLYVEAWKALVDAQKWGLIRSIGVCNFLPEHLERIMDATGVTPSVNQVELHPYFSQEKQRAFDSEHGILTESWSPLGRASKLLKDASIQKIADAHGKSIPQIILRWHVQLGALPLPKSSTPKRQLENLSVFDFELSSEEMQQIGQLSRPDGRTYDQDPARYEEF</sequence>
<feature type="compositionally biased region" description="Basic and acidic residues" evidence="4">
    <location>
        <begin position="265"/>
        <end position="280"/>
    </location>
</feature>
<evidence type="ECO:0000256" key="2">
    <source>
        <dbReference type="ARBA" id="ARBA00022857"/>
    </source>
</evidence>
<dbReference type="InterPro" id="IPR023210">
    <property type="entry name" value="NADP_OxRdtase_dom"/>
</dbReference>
<evidence type="ECO:0000256" key="1">
    <source>
        <dbReference type="ARBA" id="ARBA00007905"/>
    </source>
</evidence>
<dbReference type="PROSITE" id="PS00062">
    <property type="entry name" value="ALDOKETO_REDUCTASE_2"/>
    <property type="match status" value="1"/>
</dbReference>
<dbReference type="Gene3D" id="3.20.20.100">
    <property type="entry name" value="NADP-dependent oxidoreductase domain"/>
    <property type="match status" value="1"/>
</dbReference>
<dbReference type="PANTHER" id="PTHR43827">
    <property type="entry name" value="2,5-DIKETO-D-GLUCONIC ACID REDUCTASE"/>
    <property type="match status" value="1"/>
</dbReference>
<dbReference type="PANTHER" id="PTHR43827:SF3">
    <property type="entry name" value="NADP-DEPENDENT OXIDOREDUCTASE DOMAIN-CONTAINING PROTEIN"/>
    <property type="match status" value="1"/>
</dbReference>
<reference evidence="6 7" key="1">
    <citation type="submission" date="2021-01" db="EMBL/GenBank/DDBJ databases">
        <title>Genomic Encyclopedia of Type Strains, Phase IV (KMG-IV): sequencing the most valuable type-strain genomes for metagenomic binning, comparative biology and taxonomic classification.</title>
        <authorList>
            <person name="Goeker M."/>
        </authorList>
    </citation>
    <scope>NUCLEOTIDE SEQUENCE [LARGE SCALE GENOMIC DNA]</scope>
    <source>
        <strain evidence="6 7">DSM 100968</strain>
    </source>
</reference>